<keyword evidence="3 6" id="KW-0812">Transmembrane</keyword>
<keyword evidence="8" id="KW-1185">Reference proteome</keyword>
<dbReference type="GO" id="GO:0009234">
    <property type="term" value="P:menaquinone biosynthetic process"/>
    <property type="evidence" value="ECO:0007669"/>
    <property type="project" value="TreeGrafter"/>
</dbReference>
<evidence type="ECO:0000313" key="8">
    <source>
        <dbReference type="Proteomes" id="UP000199496"/>
    </source>
</evidence>
<dbReference type="PANTHER" id="PTHR13929:SF0">
    <property type="entry name" value="UBIA PRENYLTRANSFERASE DOMAIN-CONTAINING PROTEIN 1"/>
    <property type="match status" value="1"/>
</dbReference>
<feature type="transmembrane region" description="Helical" evidence="6">
    <location>
        <begin position="220"/>
        <end position="238"/>
    </location>
</feature>
<proteinExistence type="predicted"/>
<reference evidence="7 8" key="1">
    <citation type="submission" date="2016-10" db="EMBL/GenBank/DDBJ databases">
        <authorList>
            <person name="de Groot N.N."/>
        </authorList>
    </citation>
    <scope>NUCLEOTIDE SEQUENCE [LARGE SCALE GENOMIC DNA]</scope>
    <source>
        <strain evidence="7 8">B7-7</strain>
    </source>
</reference>
<feature type="transmembrane region" description="Helical" evidence="6">
    <location>
        <begin position="244"/>
        <end position="263"/>
    </location>
</feature>
<dbReference type="GO" id="GO:0042371">
    <property type="term" value="P:vitamin K biosynthetic process"/>
    <property type="evidence" value="ECO:0007669"/>
    <property type="project" value="TreeGrafter"/>
</dbReference>
<protein>
    <submittedName>
        <fullName evidence="7">1,4-dihydroxy-2-naphthoate octaprenyltransferase</fullName>
    </submittedName>
</protein>
<dbReference type="EMBL" id="FOFO01000002">
    <property type="protein sequence ID" value="SEP64630.1"/>
    <property type="molecule type" value="Genomic_DNA"/>
</dbReference>
<dbReference type="GO" id="GO:0004659">
    <property type="term" value="F:prenyltransferase activity"/>
    <property type="evidence" value="ECO:0007669"/>
    <property type="project" value="InterPro"/>
</dbReference>
<keyword evidence="5 6" id="KW-0472">Membrane</keyword>
<evidence type="ECO:0000256" key="5">
    <source>
        <dbReference type="ARBA" id="ARBA00023136"/>
    </source>
</evidence>
<comment type="subcellular location">
    <subcellularLocation>
        <location evidence="1">Membrane</location>
        <topology evidence="1">Multi-pass membrane protein</topology>
    </subcellularLocation>
</comment>
<dbReference type="CDD" id="cd13962">
    <property type="entry name" value="PT_UbiA_UBIAD1"/>
    <property type="match status" value="1"/>
</dbReference>
<name>A0A1H8ZJR4_9GAMM</name>
<dbReference type="InterPro" id="IPR000537">
    <property type="entry name" value="UbiA_prenyltransferase"/>
</dbReference>
<feature type="transmembrane region" description="Helical" evidence="6">
    <location>
        <begin position="118"/>
        <end position="134"/>
    </location>
</feature>
<accession>A0A1H8ZJR4</accession>
<evidence type="ECO:0000256" key="3">
    <source>
        <dbReference type="ARBA" id="ARBA00022692"/>
    </source>
</evidence>
<feature type="transmembrane region" description="Helical" evidence="6">
    <location>
        <begin position="96"/>
        <end position="112"/>
    </location>
</feature>
<feature type="transmembrane region" description="Helical" evidence="6">
    <location>
        <begin position="40"/>
        <end position="60"/>
    </location>
</feature>
<dbReference type="GO" id="GO:0016020">
    <property type="term" value="C:membrane"/>
    <property type="evidence" value="ECO:0007669"/>
    <property type="project" value="UniProtKB-SubCell"/>
</dbReference>
<evidence type="ECO:0000256" key="1">
    <source>
        <dbReference type="ARBA" id="ARBA00004141"/>
    </source>
</evidence>
<feature type="transmembrane region" description="Helical" evidence="6">
    <location>
        <begin position="146"/>
        <end position="167"/>
    </location>
</feature>
<dbReference type="PROSITE" id="PS51257">
    <property type="entry name" value="PROKAR_LIPOPROTEIN"/>
    <property type="match status" value="1"/>
</dbReference>
<dbReference type="Proteomes" id="UP000199496">
    <property type="component" value="Unassembled WGS sequence"/>
</dbReference>
<dbReference type="STRING" id="867345.SAMN05421693_102189"/>
<evidence type="ECO:0000256" key="4">
    <source>
        <dbReference type="ARBA" id="ARBA00022989"/>
    </source>
</evidence>
<organism evidence="7 8">
    <name type="scientific">Ectothiorhodospira magna</name>
    <dbReference type="NCBI Taxonomy" id="867345"/>
    <lineage>
        <taxon>Bacteria</taxon>
        <taxon>Pseudomonadati</taxon>
        <taxon>Pseudomonadota</taxon>
        <taxon>Gammaproteobacteria</taxon>
        <taxon>Chromatiales</taxon>
        <taxon>Ectothiorhodospiraceae</taxon>
        <taxon>Ectothiorhodospira</taxon>
    </lineage>
</organism>
<dbReference type="InterPro" id="IPR026046">
    <property type="entry name" value="UBIAD1"/>
</dbReference>
<feature type="transmembrane region" description="Helical" evidence="6">
    <location>
        <begin position="12"/>
        <end position="34"/>
    </location>
</feature>
<sequence>MKPAGAYRFRRAIRPFSYTVAMAACGLGTVLALQQGYGNVWLALLIIGAGVLIQAAVNLINDHADLPVLESRLQAAEGEARQEWAQAIDQVQRHHLLGMIFFGVSLLIGLGLVLIQGWPLLVIIILGLLGGYFYSAEPVHYKRRGLGVVLVFWFMGVLLVGGSAMAMGAPITLSLLAVSIPFSLLTSLVLLANEIRDHQEDRRHGLGTLTVRIGLEAGRYLYVTMLVGAYLVSLGLWWAGLLPWVWQLLFSLPLAFVPLMKVINLQADRSDLPPLTGKLFAVFALLFLCAFMLELVL</sequence>
<evidence type="ECO:0000256" key="6">
    <source>
        <dbReference type="SAM" id="Phobius"/>
    </source>
</evidence>
<gene>
    <name evidence="7" type="ORF">SAMN05421693_102189</name>
</gene>
<evidence type="ECO:0000313" key="7">
    <source>
        <dbReference type="EMBL" id="SEP64630.1"/>
    </source>
</evidence>
<keyword evidence="2 7" id="KW-0808">Transferase</keyword>
<dbReference type="PIRSF" id="PIRSF005355">
    <property type="entry name" value="UBIAD1"/>
    <property type="match status" value="1"/>
</dbReference>
<dbReference type="PANTHER" id="PTHR13929">
    <property type="entry name" value="1,4-DIHYDROXY-2-NAPHTHOATE OCTAPRENYLTRANSFERASE"/>
    <property type="match status" value="1"/>
</dbReference>
<feature type="transmembrane region" description="Helical" evidence="6">
    <location>
        <begin position="275"/>
        <end position="293"/>
    </location>
</feature>
<dbReference type="OrthoDB" id="9767568at2"/>
<evidence type="ECO:0000256" key="2">
    <source>
        <dbReference type="ARBA" id="ARBA00022679"/>
    </source>
</evidence>
<dbReference type="RefSeq" id="WP_090203059.1">
    <property type="nucleotide sequence ID" value="NZ_FOFO01000002.1"/>
</dbReference>
<feature type="transmembrane region" description="Helical" evidence="6">
    <location>
        <begin position="173"/>
        <end position="193"/>
    </location>
</feature>
<dbReference type="AlphaFoldDB" id="A0A1H8ZJR4"/>
<dbReference type="Pfam" id="PF01040">
    <property type="entry name" value="UbiA"/>
    <property type="match status" value="1"/>
</dbReference>
<keyword evidence="4 6" id="KW-1133">Transmembrane helix</keyword>